<keyword evidence="2" id="KW-1185">Reference proteome</keyword>
<name>A0ABR3DDZ3_NEUIN</name>
<organism evidence="1 2">
    <name type="scientific">Neurospora intermedia</name>
    <dbReference type="NCBI Taxonomy" id="5142"/>
    <lineage>
        <taxon>Eukaryota</taxon>
        <taxon>Fungi</taxon>
        <taxon>Dikarya</taxon>
        <taxon>Ascomycota</taxon>
        <taxon>Pezizomycotina</taxon>
        <taxon>Sordariomycetes</taxon>
        <taxon>Sordariomycetidae</taxon>
        <taxon>Sordariales</taxon>
        <taxon>Sordariaceae</taxon>
        <taxon>Neurospora</taxon>
    </lineage>
</organism>
<reference evidence="1 2" key="1">
    <citation type="submission" date="2023-09" db="EMBL/GenBank/DDBJ databases">
        <title>Multi-omics analysis of a traditional fermented food reveals byproduct-associated fungal strains for waste-to-food upcycling.</title>
        <authorList>
            <consortium name="Lawrence Berkeley National Laboratory"/>
            <person name="Rekdal V.M."/>
            <person name="Villalobos-Escobedo J.M."/>
            <person name="Rodriguez-Valeron N."/>
            <person name="Garcia M.O."/>
            <person name="Vasquez D.P."/>
            <person name="Damayanti I."/>
            <person name="Sorensen P.M."/>
            <person name="Baidoo E.E."/>
            <person name="De Carvalho A.C."/>
            <person name="Riley R."/>
            <person name="Lipzen A."/>
            <person name="He G."/>
            <person name="Yan M."/>
            <person name="Haridas S."/>
            <person name="Daum C."/>
            <person name="Yoshinaga Y."/>
            <person name="Ng V."/>
            <person name="Grigoriev I.V."/>
            <person name="Munk R."/>
            <person name="Nuraida L."/>
            <person name="Wijaya C.H."/>
            <person name="Morales P.-C."/>
            <person name="Keasling J.D."/>
        </authorList>
    </citation>
    <scope>NUCLEOTIDE SEQUENCE [LARGE SCALE GENOMIC DNA]</scope>
    <source>
        <strain evidence="1 2">FGSC 2613</strain>
    </source>
</reference>
<gene>
    <name evidence="1" type="ORF">QR685DRAFT_571910</name>
</gene>
<protein>
    <submittedName>
        <fullName evidence="1">Uncharacterized protein</fullName>
    </submittedName>
</protein>
<comment type="caution">
    <text evidence="1">The sequence shown here is derived from an EMBL/GenBank/DDBJ whole genome shotgun (WGS) entry which is preliminary data.</text>
</comment>
<dbReference type="Proteomes" id="UP001451303">
    <property type="component" value="Unassembled WGS sequence"/>
</dbReference>
<evidence type="ECO:0000313" key="2">
    <source>
        <dbReference type="Proteomes" id="UP001451303"/>
    </source>
</evidence>
<evidence type="ECO:0000313" key="1">
    <source>
        <dbReference type="EMBL" id="KAL0470867.1"/>
    </source>
</evidence>
<dbReference type="EMBL" id="JAVLET010000004">
    <property type="protein sequence ID" value="KAL0470867.1"/>
    <property type="molecule type" value="Genomic_DNA"/>
</dbReference>
<sequence length="181" mass="19897">MFLFAGQDSRLFRRNPSSHLIRVVSTDPVTQISPTVILNRYMGCHPYLPTPCAATAAANPCLLTSSPCSTCRATSCPPYCVCSELQGSYGEALCIAALTPFLARQKKMVPSWRCIRHPGCLPCHPYPLFCASTACFTSQHHHSQVYTEYLVPTPNTSYRPLIPISGSHPPSFHKAKPLECV</sequence>
<proteinExistence type="predicted"/>
<accession>A0ABR3DDZ3</accession>